<comment type="similarity">
    <text evidence="1">Belongs to the MET18/MMS19 family.</text>
</comment>
<dbReference type="SUPFAM" id="SSF48371">
    <property type="entry name" value="ARM repeat"/>
    <property type="match status" value="1"/>
</dbReference>
<evidence type="ECO:0000313" key="4">
    <source>
        <dbReference type="EMBL" id="MES1918551.1"/>
    </source>
</evidence>
<reference evidence="4 5" key="1">
    <citation type="journal article" date="2024" name="BMC Biol.">
        <title>Comparative genomics of Ascetosporea gives new insight into the evolutionary basis for animal parasitism in Rhizaria.</title>
        <authorList>
            <person name="Hiltunen Thoren M."/>
            <person name="Onut-Brannstrom I."/>
            <person name="Alfjorden A."/>
            <person name="Peckova H."/>
            <person name="Swords F."/>
            <person name="Hooper C."/>
            <person name="Holzer A.S."/>
            <person name="Bass D."/>
            <person name="Burki F."/>
        </authorList>
    </citation>
    <scope>NUCLEOTIDE SEQUENCE [LARGE SCALE GENOMIC DNA]</scope>
    <source>
        <strain evidence="4">20-A016</strain>
    </source>
</reference>
<evidence type="ECO:0000256" key="2">
    <source>
        <dbReference type="SAM" id="MobiDB-lite"/>
    </source>
</evidence>
<dbReference type="InterPro" id="IPR016024">
    <property type="entry name" value="ARM-type_fold"/>
</dbReference>
<sequence length="601" mass="69528">MLTPKKLKMSLETNSENNKMSPKITKNTKSGNKILTEIIEKISVCFEEIRNLNREKISDKPFLFEKSSLIEKIKNISFSNADNTTLINFFSEHVNEINVGNFVLSITKSFLNFGHFDQKNIQSLLKMLSKINLAVILRSGRQDLYTILSILLKSHFELNWDKNELITIYMTTMEEETDPSCLLKSFECFKLVIKTCKNSISEKTKKDLFSLIDRYFPINYQSENEDENLKTNLIKAFRECLTCDPLFVSLSFDFFCEKLCSLQNLEECNESALILTIFLQKYSYFVTKKFLRIAFDSFLETFKDDLSNEELQILCLNGIKIVAKKFFGISIFKSKSEFDIEKEISDLFQVLKMNKDSSSPEVTILIQIAESCSEANNIIMKQGWDELKRIFYTKEVHFPRLEGFMQVFYGAIDSNFANLAKTKILADNEKDICELFRSGLIGASPDVRALSLATLFKLSQIFSETFPKSNFFENQNIVTMATSLMLKDEAVSVKRQAAKSLLEMTAYHFSKNENNIRKDISYVKPEIWPFLVEKITTQQNCDETTTKVIEEFLQNSSNLHWSIYDTIFDSFIKTCLDFRYKENQMFVSKIFAVFAGITVSI</sequence>
<protein>
    <recommendedName>
        <fullName evidence="1">MMS19 nucleotide excision repair protein</fullName>
    </recommendedName>
</protein>
<comment type="caution">
    <text evidence="4">The sequence shown here is derived from an EMBL/GenBank/DDBJ whole genome shotgun (WGS) entry which is preliminary data.</text>
</comment>
<dbReference type="Proteomes" id="UP001439008">
    <property type="component" value="Unassembled WGS sequence"/>
</dbReference>
<comment type="function">
    <text evidence="1">Key component of the cytosolic iron-sulfur protein assembly (CIA) complex, a multiprotein complex that mediates the incorporation of iron-sulfur cluster into apoproteins specifically involved in DNA metabolism and genomic integrity. In the CIA complex, MMS19 acts as an adapter between early-acting CIA components and a subset of cellular target iron-sulfur proteins.</text>
</comment>
<organism evidence="4 5">
    <name type="scientific">Bonamia ostreae</name>
    <dbReference type="NCBI Taxonomy" id="126728"/>
    <lineage>
        <taxon>Eukaryota</taxon>
        <taxon>Sar</taxon>
        <taxon>Rhizaria</taxon>
        <taxon>Endomyxa</taxon>
        <taxon>Ascetosporea</taxon>
        <taxon>Haplosporida</taxon>
        <taxon>Bonamia</taxon>
    </lineage>
</organism>
<keyword evidence="5" id="KW-1185">Reference proteome</keyword>
<evidence type="ECO:0000313" key="5">
    <source>
        <dbReference type="Proteomes" id="UP001439008"/>
    </source>
</evidence>
<gene>
    <name evidence="4" type="primary">MMS19</name>
    <name evidence="4" type="ORF">MHBO_000506</name>
</gene>
<accession>A0ABV2AFV5</accession>
<evidence type="ECO:0000259" key="3">
    <source>
        <dbReference type="Pfam" id="PF14500"/>
    </source>
</evidence>
<name>A0ABV2AFV5_9EUKA</name>
<dbReference type="InterPro" id="IPR039920">
    <property type="entry name" value="MMS19"/>
</dbReference>
<dbReference type="Pfam" id="PF14500">
    <property type="entry name" value="MMS19_N"/>
    <property type="match status" value="1"/>
</dbReference>
<feature type="compositionally biased region" description="Polar residues" evidence="2">
    <location>
        <begin position="11"/>
        <end position="26"/>
    </location>
</feature>
<proteinExistence type="inferred from homology"/>
<keyword evidence="1" id="KW-0234">DNA repair</keyword>
<dbReference type="PANTHER" id="PTHR12891">
    <property type="entry name" value="DNA REPAIR/TRANSCRIPTION PROTEIN MET18/MMS19"/>
    <property type="match status" value="1"/>
</dbReference>
<feature type="region of interest" description="Disordered" evidence="2">
    <location>
        <begin position="1"/>
        <end position="26"/>
    </location>
</feature>
<evidence type="ECO:0000256" key="1">
    <source>
        <dbReference type="RuleBase" id="RU367072"/>
    </source>
</evidence>
<dbReference type="InterPro" id="IPR029240">
    <property type="entry name" value="MMS19_N"/>
</dbReference>
<keyword evidence="1" id="KW-0539">Nucleus</keyword>
<feature type="domain" description="MMS19 N-terminal" evidence="3">
    <location>
        <begin position="68"/>
        <end position="293"/>
    </location>
</feature>
<comment type="subcellular location">
    <subcellularLocation>
        <location evidence="1">Nucleus</location>
    </subcellularLocation>
</comment>
<dbReference type="EMBL" id="JBDODL010000082">
    <property type="protein sequence ID" value="MES1918551.1"/>
    <property type="molecule type" value="Genomic_DNA"/>
</dbReference>
<dbReference type="PANTHER" id="PTHR12891:SF0">
    <property type="entry name" value="MMS19 NUCLEOTIDE EXCISION REPAIR PROTEIN HOMOLOG"/>
    <property type="match status" value="1"/>
</dbReference>
<keyword evidence="1" id="KW-0227">DNA damage</keyword>